<dbReference type="PANTHER" id="PTHR46553">
    <property type="entry name" value="ADENINE NUCLEOTIDE ALPHA HYDROLASES-LIKE SUPERFAMILY PROTEIN"/>
    <property type="match status" value="1"/>
</dbReference>
<dbReference type="Gene3D" id="3.40.50.620">
    <property type="entry name" value="HUPs"/>
    <property type="match status" value="2"/>
</dbReference>
<dbReference type="PANTHER" id="PTHR46553:SF3">
    <property type="entry name" value="ADENINE NUCLEOTIDE ALPHA HYDROLASES-LIKE SUPERFAMILY PROTEIN"/>
    <property type="match status" value="1"/>
</dbReference>
<dbReference type="OrthoDB" id="267918at2"/>
<dbReference type="InterPro" id="IPR006015">
    <property type="entry name" value="Universal_stress_UspA"/>
</dbReference>
<comment type="caution">
    <text evidence="3">The sequence shown here is derived from an EMBL/GenBank/DDBJ whole genome shotgun (WGS) entry which is preliminary data.</text>
</comment>
<protein>
    <recommendedName>
        <fullName evidence="2">UspA domain-containing protein</fullName>
    </recommendedName>
</protein>
<gene>
    <name evidence="3" type="ORF">AUCHE_16_01830</name>
</gene>
<dbReference type="RefSeq" id="WP_006503517.1">
    <property type="nucleotide sequence ID" value="NZ_BAGZ01000016.1"/>
</dbReference>
<evidence type="ECO:0000259" key="2">
    <source>
        <dbReference type="Pfam" id="PF00582"/>
    </source>
</evidence>
<evidence type="ECO:0000313" key="4">
    <source>
        <dbReference type="Proteomes" id="UP000008495"/>
    </source>
</evidence>
<organism evidence="3 4">
    <name type="scientific">Austwickia chelonae NBRC 105200</name>
    <dbReference type="NCBI Taxonomy" id="1184607"/>
    <lineage>
        <taxon>Bacteria</taxon>
        <taxon>Bacillati</taxon>
        <taxon>Actinomycetota</taxon>
        <taxon>Actinomycetes</taxon>
        <taxon>Micrococcales</taxon>
        <taxon>Dermatophilaceae</taxon>
        <taxon>Austwickia</taxon>
    </lineage>
</organism>
<dbReference type="EMBL" id="BAGZ01000016">
    <property type="protein sequence ID" value="GAB78760.1"/>
    <property type="molecule type" value="Genomic_DNA"/>
</dbReference>
<dbReference type="InterPro" id="IPR014729">
    <property type="entry name" value="Rossmann-like_a/b/a_fold"/>
</dbReference>
<dbReference type="Proteomes" id="UP000008495">
    <property type="component" value="Unassembled WGS sequence"/>
</dbReference>
<dbReference type="PRINTS" id="PR01438">
    <property type="entry name" value="UNVRSLSTRESS"/>
</dbReference>
<proteinExistence type="inferred from homology"/>
<dbReference type="STRING" id="100225.SAMN05421595_2413"/>
<evidence type="ECO:0000313" key="3">
    <source>
        <dbReference type="EMBL" id="GAB78760.1"/>
    </source>
</evidence>
<feature type="domain" description="UspA" evidence="2">
    <location>
        <begin position="7"/>
        <end position="143"/>
    </location>
</feature>
<sequence length="296" mass="31461">MNSPRPRVLIGYDDSEQARHAIGWAADYARARSWPLEVVTARTLPLPPFGPTGVISDPLVVDDGPYESALQQACADLKSSHPEVDVTYRMVDPTASRALIEASAEPGIVVIGTRGLGAISSLFLGGVADQVVTHARGPVVVIPEHPDHDDHPEGPVVVGYVSEEHSTRAVDFAAEQADVLKRPLHIATAWDFGIPVTTESSLMMPGPAPSHEVITNLHRTVSEVATRLVGEHPGLDVHVDVQHTSPVELLVGHSRRASMVVVGSRGHGGFTGLLLGSTSRRVLQHTESPAVVVPGN</sequence>
<dbReference type="InterPro" id="IPR006016">
    <property type="entry name" value="UspA"/>
</dbReference>
<keyword evidence="4" id="KW-1185">Reference proteome</keyword>
<feature type="domain" description="UspA" evidence="2">
    <location>
        <begin position="156"/>
        <end position="294"/>
    </location>
</feature>
<comment type="similarity">
    <text evidence="1">Belongs to the universal stress protein A family.</text>
</comment>
<dbReference type="AlphaFoldDB" id="K6VTT8"/>
<evidence type="ECO:0000256" key="1">
    <source>
        <dbReference type="ARBA" id="ARBA00008791"/>
    </source>
</evidence>
<dbReference type="Pfam" id="PF00582">
    <property type="entry name" value="Usp"/>
    <property type="match status" value="2"/>
</dbReference>
<reference evidence="3 4" key="1">
    <citation type="submission" date="2012-08" db="EMBL/GenBank/DDBJ databases">
        <title>Whole genome shotgun sequence of Austwickia chelonae NBRC 105200.</title>
        <authorList>
            <person name="Yoshida I."/>
            <person name="Hosoyama A."/>
            <person name="Tsuchikane K."/>
            <person name="Katsumata H."/>
            <person name="Ando Y."/>
            <person name="Ohji S."/>
            <person name="Hamada M."/>
            <person name="Tamura T."/>
            <person name="Yamazoe A."/>
            <person name="Yamazaki S."/>
            <person name="Fujita N."/>
        </authorList>
    </citation>
    <scope>NUCLEOTIDE SEQUENCE [LARGE SCALE GENOMIC DNA]</scope>
    <source>
        <strain evidence="3 4">NBRC 105200</strain>
    </source>
</reference>
<dbReference type="SUPFAM" id="SSF52402">
    <property type="entry name" value="Adenine nucleotide alpha hydrolases-like"/>
    <property type="match status" value="2"/>
</dbReference>
<accession>K6VTT8</accession>
<name>K6VTT8_9MICO</name>
<dbReference type="eggNOG" id="COG0589">
    <property type="taxonomic scope" value="Bacteria"/>
</dbReference>